<sequence>MMPPQQQSEEEKQLSRRGLRFGAAPFCPGVTAVLDLSVTSPTAPSRNPDAHMSMVTTDVPDMVRAGNGDAVLSEAVLSHSRGGGRMGGHSAFVMEPAAAASIQWMSITTAPSHHSSLQPSSIGRDDLDGDSTSTCANLVPFKTPALGVVTTASSSSNTEMQNVRADKPGIRRSALMVTNTATGVCISPATMATTPSGSPTAMWNCSGGSSNRIHSRTSGRGSGESSLAATATTTAATSPTGTSYNTGICSVRTPQGIVVHEFPQAPFPTASRTPEPHQQKQQQQQQVLTPLNWTVGGFPSTALGLSVGLQDSGSFSRSQLGQQAQQQQFPHVMHHNPQLLSESDLDRVQHNRVAVSDVVAKDEGTLVDTLFADVNVIEDDESEPDGDDVLSHRAGGERRIMQPAASPATSGGGSPFAASSPNTRTPYLAGGPQLQHRVGSFPNGARMVSKEAARQIFGGGYWYPTSPWAGTEATSRGSGSGGAETVPYRSGGDAKPGAAASTTGTANMGNGNSAAMRRGLTTPPHPHRPFSASCASVASTISLIDPKQPQADSAAYDMMGEDDEWEMNSSAYADSLDEAQIQWIEEQLRATENPAGYF</sequence>
<evidence type="ECO:0000313" key="3">
    <source>
        <dbReference type="Proteomes" id="UP000674318"/>
    </source>
</evidence>
<evidence type="ECO:0000256" key="1">
    <source>
        <dbReference type="SAM" id="MobiDB-lite"/>
    </source>
</evidence>
<dbReference type="OrthoDB" id="267740at2759"/>
<feature type="compositionally biased region" description="Low complexity" evidence="1">
    <location>
        <begin position="216"/>
        <end position="240"/>
    </location>
</feature>
<dbReference type="GeneID" id="94293250"/>
<feature type="region of interest" description="Disordered" evidence="1">
    <location>
        <begin position="203"/>
        <end position="240"/>
    </location>
</feature>
<protein>
    <submittedName>
        <fullName evidence="2">Uncharacterized protein</fullName>
    </submittedName>
</protein>
<comment type="caution">
    <text evidence="2">The sequence shown here is derived from an EMBL/GenBank/DDBJ whole genome shotgun (WGS) entry which is preliminary data.</text>
</comment>
<dbReference type="RefSeq" id="XP_067759728.1">
    <property type="nucleotide sequence ID" value="XM_067903173.1"/>
</dbReference>
<feature type="compositionally biased region" description="Polar residues" evidence="1">
    <location>
        <begin position="203"/>
        <end position="212"/>
    </location>
</feature>
<name>A0A836YIV6_9TRYP</name>
<dbReference type="KEGG" id="phet:94293250"/>
<dbReference type="AlphaFoldDB" id="A0A836YIV6"/>
<proteinExistence type="predicted"/>
<accession>A0A836YIV6</accession>
<dbReference type="EMBL" id="JAFJZO010000004">
    <property type="protein sequence ID" value="KAG5511636.1"/>
    <property type="molecule type" value="Genomic_DNA"/>
</dbReference>
<feature type="compositionally biased region" description="Low complexity" evidence="1">
    <location>
        <begin position="403"/>
        <end position="421"/>
    </location>
</feature>
<reference evidence="2 3" key="1">
    <citation type="submission" date="2021-02" db="EMBL/GenBank/DDBJ databases">
        <title>Porcisia hertigi Genome sequencing and assembly.</title>
        <authorList>
            <person name="Almutairi H."/>
            <person name="Gatherer D."/>
        </authorList>
    </citation>
    <scope>NUCLEOTIDE SEQUENCE [LARGE SCALE GENOMIC DNA]</scope>
    <source>
        <strain evidence="2 3">C119</strain>
    </source>
</reference>
<organism evidence="2 3">
    <name type="scientific">Porcisia hertigi</name>
    <dbReference type="NCBI Taxonomy" id="2761500"/>
    <lineage>
        <taxon>Eukaryota</taxon>
        <taxon>Discoba</taxon>
        <taxon>Euglenozoa</taxon>
        <taxon>Kinetoplastea</taxon>
        <taxon>Metakinetoplastina</taxon>
        <taxon>Trypanosomatida</taxon>
        <taxon>Trypanosomatidae</taxon>
        <taxon>Leishmaniinae</taxon>
        <taxon>Porcisia</taxon>
    </lineage>
</organism>
<dbReference type="Proteomes" id="UP000674318">
    <property type="component" value="Unassembled WGS sequence"/>
</dbReference>
<gene>
    <name evidence="2" type="ORF">JKF63_07233</name>
</gene>
<keyword evidence="3" id="KW-1185">Reference proteome</keyword>
<feature type="region of interest" description="Disordered" evidence="1">
    <location>
        <begin position="471"/>
        <end position="530"/>
    </location>
</feature>
<evidence type="ECO:0000313" key="2">
    <source>
        <dbReference type="EMBL" id="KAG5511636.1"/>
    </source>
</evidence>
<feature type="region of interest" description="Disordered" evidence="1">
    <location>
        <begin position="403"/>
        <end position="431"/>
    </location>
</feature>
<feature type="compositionally biased region" description="Polar residues" evidence="1">
    <location>
        <begin position="500"/>
        <end position="513"/>
    </location>
</feature>